<gene>
    <name evidence="1" type="ORF">PS655_00994</name>
</gene>
<evidence type="ECO:0000313" key="1">
    <source>
        <dbReference type="EMBL" id="VVM55092.1"/>
    </source>
</evidence>
<dbReference type="RefSeq" id="WP_150649561.1">
    <property type="nucleotide sequence ID" value="NZ_CABVHJ010000002.1"/>
</dbReference>
<reference evidence="1 2" key="1">
    <citation type="submission" date="2019-09" db="EMBL/GenBank/DDBJ databases">
        <authorList>
            <person name="Chandra G."/>
            <person name="Truman W A."/>
        </authorList>
    </citation>
    <scope>NUCLEOTIDE SEQUENCE [LARGE SCALE GENOMIC DNA]</scope>
    <source>
        <strain evidence="1">PS655</strain>
    </source>
</reference>
<proteinExistence type="predicted"/>
<dbReference type="EMBL" id="CABVHJ010000002">
    <property type="protein sequence ID" value="VVM55092.1"/>
    <property type="molecule type" value="Genomic_DNA"/>
</dbReference>
<evidence type="ECO:0000313" key="2">
    <source>
        <dbReference type="Proteomes" id="UP000327167"/>
    </source>
</evidence>
<name>A0A5E6QPW4_PSEFL</name>
<evidence type="ECO:0008006" key="3">
    <source>
        <dbReference type="Google" id="ProtNLM"/>
    </source>
</evidence>
<accession>A0A5E6QPW4</accession>
<sequence length="189" mass="21094">MAFVTRKEYCELKGWSRQYVGKLVKNERLVLNAAGKIDVEASEKLLAMTSDPSKAAVAARHERNRPKRGDQPPLEIVIADFVDDPSGQVPDFQKSRALREHYLSLQEKNNFLKAQGTLVERKAVEDAAYNAGRLLRDLLLGMAPQLSPELASLSDPWQIEKRLTAALRQTLEDAERLSAADLQQAITPS</sequence>
<protein>
    <recommendedName>
        <fullName evidence="3">Terminase small subunit</fullName>
    </recommendedName>
</protein>
<dbReference type="Proteomes" id="UP000327167">
    <property type="component" value="Unassembled WGS sequence"/>
</dbReference>
<organism evidence="1 2">
    <name type="scientific">Pseudomonas fluorescens</name>
    <dbReference type="NCBI Taxonomy" id="294"/>
    <lineage>
        <taxon>Bacteria</taxon>
        <taxon>Pseudomonadati</taxon>
        <taxon>Pseudomonadota</taxon>
        <taxon>Gammaproteobacteria</taxon>
        <taxon>Pseudomonadales</taxon>
        <taxon>Pseudomonadaceae</taxon>
        <taxon>Pseudomonas</taxon>
    </lineage>
</organism>
<dbReference type="AlphaFoldDB" id="A0A5E6QPW4"/>